<accession>A0AAQ3M2Y1</accession>
<proteinExistence type="predicted"/>
<gene>
    <name evidence="1" type="ORF">R9X50_00025700</name>
</gene>
<dbReference type="AlphaFoldDB" id="A0AAQ3M2Y1"/>
<protein>
    <submittedName>
        <fullName evidence="1">Uncharacterized protein</fullName>
    </submittedName>
</protein>
<name>A0AAQ3M2Y1_9PEZI</name>
<organism evidence="1 2">
    <name type="scientific">Acrodontium crateriforme</name>
    <dbReference type="NCBI Taxonomy" id="150365"/>
    <lineage>
        <taxon>Eukaryota</taxon>
        <taxon>Fungi</taxon>
        <taxon>Dikarya</taxon>
        <taxon>Ascomycota</taxon>
        <taxon>Pezizomycotina</taxon>
        <taxon>Dothideomycetes</taxon>
        <taxon>Dothideomycetidae</taxon>
        <taxon>Mycosphaerellales</taxon>
        <taxon>Teratosphaeriaceae</taxon>
        <taxon>Acrodontium</taxon>
    </lineage>
</organism>
<dbReference type="Proteomes" id="UP001303373">
    <property type="component" value="Chromosome 1"/>
</dbReference>
<sequence>MASRVLALRALRFTSNLPIRSHTRYFNTLSPLRPRHPRATRAASHASPNLLRYLSSKSTADEQIEHITELYATAQDEFEIAMEETSGNTLYAEDDRKAAREELTKVQEAYRAVVEGEDKEVAEEVKRRIGQRIRELEKGVEAMEELAMNQD</sequence>
<dbReference type="EMBL" id="CP138580">
    <property type="protein sequence ID" value="WPG97481.1"/>
    <property type="molecule type" value="Genomic_DNA"/>
</dbReference>
<reference evidence="1 2" key="1">
    <citation type="submission" date="2023-11" db="EMBL/GenBank/DDBJ databases">
        <title>An acidophilic fungus is an integral part of prey digestion in a carnivorous sundew plant.</title>
        <authorList>
            <person name="Tsai I.J."/>
        </authorList>
    </citation>
    <scope>NUCLEOTIDE SEQUENCE [LARGE SCALE GENOMIC DNA]</scope>
    <source>
        <strain evidence="1">169a</strain>
    </source>
</reference>
<keyword evidence="2" id="KW-1185">Reference proteome</keyword>
<evidence type="ECO:0000313" key="1">
    <source>
        <dbReference type="EMBL" id="WPG97481.1"/>
    </source>
</evidence>
<evidence type="ECO:0000313" key="2">
    <source>
        <dbReference type="Proteomes" id="UP001303373"/>
    </source>
</evidence>